<organism evidence="2 3">
    <name type="scientific">Macrostomum lignano</name>
    <dbReference type="NCBI Taxonomy" id="282301"/>
    <lineage>
        <taxon>Eukaryota</taxon>
        <taxon>Metazoa</taxon>
        <taxon>Spiralia</taxon>
        <taxon>Lophotrochozoa</taxon>
        <taxon>Platyhelminthes</taxon>
        <taxon>Rhabditophora</taxon>
        <taxon>Macrostomorpha</taxon>
        <taxon>Macrostomida</taxon>
        <taxon>Macrostomidae</taxon>
        <taxon>Macrostomum</taxon>
    </lineage>
</organism>
<evidence type="ECO:0000256" key="1">
    <source>
        <dbReference type="SAM" id="MobiDB-lite"/>
    </source>
</evidence>
<sequence length="733" mass="78526">SLQAEPGSPLSASAAADSSRYHRLTPISPISPDDNNDEANDAATDVAVVGGDSTIEHEQLDRQLSSSGGGVDSSDVAHPEYRALPPSLAERSTVLADKEVSFYNRTDAVATAAPAKCNADELASELSTRARDLLDATAYAEQNEAANNDNNKSLDSRSANADASASFDYDSLRRDLASIQARLANHGYRLPLRQHQQPLLQLDLQQQLQHLNWGESTQPRRLKWDYGADLGGRRPVSAALAPPPRTTTAGPGSGFLSSPSPEYEGARNLAAAGRTSAGWMKLGDAEPDSARWEEDAVAAAAAPDSARSQDTSADTRESTHPGSDDARPPGFPAEAFGSRRSPRGKSATGAASATTARAKSLLYARSPRDPPPPEGLQAAWERFHRQGRRSELRRLRRVLADPVQALLLDVPDRAVDWPPQDSAVAGFDVDDDSEVEVGSCGGGGSGVDATTAELQAALLRQRARLLEAVAAERRRRERVEILRRLIQQRRLAQSVVAMERTDSEDDREDTTVIDDALSTDRTDATQSLDEMTLPHCAARAAAAIDKTVAKDAVAKAKAIDGVSYKLNGSRSQAKKETASNGSSKVKKVSVAKDANLASTVADDNAVAAKPLSWFLPLSNSADAAENSAACRRQQRAAVLAARSRSRRDRLQSAAAARQAVADAELRLPTPPLTQPQPPPRTGSGRAHTSSVSATVAARLERERREAVKRTNRLRKQIYGERLLRSVLSRAAEH</sequence>
<evidence type="ECO:0000313" key="3">
    <source>
        <dbReference type="Proteomes" id="UP000215902"/>
    </source>
</evidence>
<feature type="compositionally biased region" description="Low complexity" evidence="1">
    <location>
        <begin position="246"/>
        <end position="261"/>
    </location>
</feature>
<dbReference type="Proteomes" id="UP000215902">
    <property type="component" value="Unassembled WGS sequence"/>
</dbReference>
<proteinExistence type="predicted"/>
<feature type="compositionally biased region" description="Basic and acidic residues" evidence="1">
    <location>
        <begin position="698"/>
        <end position="708"/>
    </location>
</feature>
<feature type="region of interest" description="Disordered" evidence="1">
    <location>
        <begin position="234"/>
        <end position="263"/>
    </location>
</feature>
<feature type="compositionally biased region" description="Low complexity" evidence="1">
    <location>
        <begin position="688"/>
        <end position="697"/>
    </location>
</feature>
<dbReference type="AlphaFoldDB" id="A0A267FM42"/>
<keyword evidence="3" id="KW-1185">Reference proteome</keyword>
<evidence type="ECO:0008006" key="4">
    <source>
        <dbReference type="Google" id="ProtNLM"/>
    </source>
</evidence>
<dbReference type="EMBL" id="NIVC01000918">
    <property type="protein sequence ID" value="PAA74865.1"/>
    <property type="molecule type" value="Genomic_DNA"/>
</dbReference>
<name>A0A267FM42_9PLAT</name>
<comment type="caution">
    <text evidence="2">The sequence shown here is derived from an EMBL/GenBank/DDBJ whole genome shotgun (WGS) entry which is preliminary data.</text>
</comment>
<feature type="compositionally biased region" description="Low complexity" evidence="1">
    <location>
        <begin position="651"/>
        <end position="662"/>
    </location>
</feature>
<feature type="compositionally biased region" description="Low complexity" evidence="1">
    <location>
        <begin position="344"/>
        <end position="356"/>
    </location>
</feature>
<feature type="region of interest" description="Disordered" evidence="1">
    <location>
        <begin position="280"/>
        <end position="356"/>
    </location>
</feature>
<protein>
    <recommendedName>
        <fullName evidence="4">ALMS_motif domain-containing protein</fullName>
    </recommendedName>
</protein>
<evidence type="ECO:0000313" key="2">
    <source>
        <dbReference type="EMBL" id="PAA74865.1"/>
    </source>
</evidence>
<feature type="compositionally biased region" description="Low complexity" evidence="1">
    <location>
        <begin position="297"/>
        <end position="306"/>
    </location>
</feature>
<gene>
    <name evidence="2" type="ORF">BOX15_Mlig001999g4</name>
</gene>
<feature type="region of interest" description="Disordered" evidence="1">
    <location>
        <begin position="1"/>
        <end position="42"/>
    </location>
</feature>
<reference evidence="2 3" key="1">
    <citation type="submission" date="2017-06" db="EMBL/GenBank/DDBJ databases">
        <title>A platform for efficient transgenesis in Macrostomum lignano, a flatworm model organism for stem cell research.</title>
        <authorList>
            <person name="Berezikov E."/>
        </authorList>
    </citation>
    <scope>NUCLEOTIDE SEQUENCE [LARGE SCALE GENOMIC DNA]</scope>
    <source>
        <strain evidence="2">DV1</strain>
        <tissue evidence="2">Whole organism</tissue>
    </source>
</reference>
<feature type="region of interest" description="Disordered" evidence="1">
    <location>
        <begin position="641"/>
        <end position="708"/>
    </location>
</feature>
<feature type="compositionally biased region" description="Pro residues" evidence="1">
    <location>
        <begin position="668"/>
        <end position="680"/>
    </location>
</feature>
<feature type="region of interest" description="Disordered" evidence="1">
    <location>
        <begin position="566"/>
        <end position="588"/>
    </location>
</feature>
<feature type="compositionally biased region" description="Basic and acidic residues" evidence="1">
    <location>
        <begin position="313"/>
        <end position="327"/>
    </location>
</feature>
<accession>A0A267FM42</accession>
<feature type="non-terminal residue" evidence="2">
    <location>
        <position position="1"/>
    </location>
</feature>